<name>A0A6A7AQS1_9PLEO</name>
<accession>A0A6A7AQS1</accession>
<protein>
    <submittedName>
        <fullName evidence="1">Uncharacterized protein</fullName>
    </submittedName>
</protein>
<gene>
    <name evidence="1" type="ORF">T440DRAFT_483413</name>
</gene>
<evidence type="ECO:0000313" key="1">
    <source>
        <dbReference type="EMBL" id="KAF2845423.1"/>
    </source>
</evidence>
<dbReference type="Proteomes" id="UP000799423">
    <property type="component" value="Unassembled WGS sequence"/>
</dbReference>
<organism evidence="1 2">
    <name type="scientific">Plenodomus tracheiphilus IPT5</name>
    <dbReference type="NCBI Taxonomy" id="1408161"/>
    <lineage>
        <taxon>Eukaryota</taxon>
        <taxon>Fungi</taxon>
        <taxon>Dikarya</taxon>
        <taxon>Ascomycota</taxon>
        <taxon>Pezizomycotina</taxon>
        <taxon>Dothideomycetes</taxon>
        <taxon>Pleosporomycetidae</taxon>
        <taxon>Pleosporales</taxon>
        <taxon>Pleosporineae</taxon>
        <taxon>Leptosphaeriaceae</taxon>
        <taxon>Plenodomus</taxon>
    </lineage>
</organism>
<keyword evidence="2" id="KW-1185">Reference proteome</keyword>
<proteinExistence type="predicted"/>
<evidence type="ECO:0000313" key="2">
    <source>
        <dbReference type="Proteomes" id="UP000799423"/>
    </source>
</evidence>
<reference evidence="1" key="1">
    <citation type="submission" date="2020-01" db="EMBL/GenBank/DDBJ databases">
        <authorList>
            <consortium name="DOE Joint Genome Institute"/>
            <person name="Haridas S."/>
            <person name="Albert R."/>
            <person name="Binder M."/>
            <person name="Bloem J."/>
            <person name="Labutti K."/>
            <person name="Salamov A."/>
            <person name="Andreopoulos B."/>
            <person name="Baker S.E."/>
            <person name="Barry K."/>
            <person name="Bills G."/>
            <person name="Bluhm B.H."/>
            <person name="Cannon C."/>
            <person name="Castanera R."/>
            <person name="Culley D.E."/>
            <person name="Daum C."/>
            <person name="Ezra D."/>
            <person name="Gonzalez J.B."/>
            <person name="Henrissat B."/>
            <person name="Kuo A."/>
            <person name="Liang C."/>
            <person name="Lipzen A."/>
            <person name="Lutzoni F."/>
            <person name="Magnuson J."/>
            <person name="Mondo S."/>
            <person name="Nolan M."/>
            <person name="Ohm R."/>
            <person name="Pangilinan J."/>
            <person name="Park H.-J."/>
            <person name="Ramirez L."/>
            <person name="Alfaro M."/>
            <person name="Sun H."/>
            <person name="Tritt A."/>
            <person name="Yoshinaga Y."/>
            <person name="Zwiers L.-H."/>
            <person name="Turgeon B.G."/>
            <person name="Goodwin S.B."/>
            <person name="Spatafora J.W."/>
            <person name="Crous P.W."/>
            <person name="Grigoriev I.V."/>
        </authorList>
    </citation>
    <scope>NUCLEOTIDE SEQUENCE</scope>
    <source>
        <strain evidence="1">IPT5</strain>
    </source>
</reference>
<dbReference type="OrthoDB" id="5407715at2759"/>
<dbReference type="AlphaFoldDB" id="A0A6A7AQS1"/>
<sequence>MISATALQTKRVLIEDSEGAPMQVNYIPASQPDSGTIIMKILSCQLHVEVSRILEEETGSTWPTSFIPGGWAIRPDTTSMEIDQLVLLEPWIRGRHNPGDVRELIMMAEIGVLKLGRQRTFEVKNLELEQYKQAFKWADENNELGQIAALVPWWVTRISCCDVPKTLN</sequence>
<dbReference type="EMBL" id="MU006347">
    <property type="protein sequence ID" value="KAF2845423.1"/>
    <property type="molecule type" value="Genomic_DNA"/>
</dbReference>